<keyword evidence="4" id="KW-1185">Reference proteome</keyword>
<dbReference type="InterPro" id="IPR036282">
    <property type="entry name" value="Glutathione-S-Trfase_C_sf"/>
</dbReference>
<keyword evidence="3" id="KW-0808">Transferase</keyword>
<gene>
    <name evidence="3" type="ORF">SAMN05216201_11716</name>
</gene>
<dbReference type="SUPFAM" id="SSF52833">
    <property type="entry name" value="Thioredoxin-like"/>
    <property type="match status" value="1"/>
</dbReference>
<evidence type="ECO:0000259" key="2">
    <source>
        <dbReference type="PROSITE" id="PS50405"/>
    </source>
</evidence>
<dbReference type="AlphaFoldDB" id="A0A1H7BH38"/>
<feature type="domain" description="GST C-terminal" evidence="2">
    <location>
        <begin position="85"/>
        <end position="206"/>
    </location>
</feature>
<dbReference type="CDD" id="cd03051">
    <property type="entry name" value="GST_N_GTT2_like"/>
    <property type="match status" value="1"/>
</dbReference>
<evidence type="ECO:0000259" key="1">
    <source>
        <dbReference type="PROSITE" id="PS50404"/>
    </source>
</evidence>
<dbReference type="InterPro" id="IPR040079">
    <property type="entry name" value="Glutathione_S-Trfase"/>
</dbReference>
<dbReference type="RefSeq" id="WP_090312952.1">
    <property type="nucleotide sequence ID" value="NZ_FNZE01000017.1"/>
</dbReference>
<dbReference type="PANTHER" id="PTHR44051">
    <property type="entry name" value="GLUTATHIONE S-TRANSFERASE-RELATED"/>
    <property type="match status" value="1"/>
</dbReference>
<dbReference type="GO" id="GO:0016740">
    <property type="term" value="F:transferase activity"/>
    <property type="evidence" value="ECO:0007669"/>
    <property type="project" value="UniProtKB-KW"/>
</dbReference>
<dbReference type="STRING" id="915471.SAMN05216201_11716"/>
<dbReference type="InterPro" id="IPR004045">
    <property type="entry name" value="Glutathione_S-Trfase_N"/>
</dbReference>
<proteinExistence type="predicted"/>
<feature type="domain" description="GST N-terminal" evidence="1">
    <location>
        <begin position="1"/>
        <end position="80"/>
    </location>
</feature>
<organism evidence="3 4">
    <name type="scientific">Pseudomonas linyingensis</name>
    <dbReference type="NCBI Taxonomy" id="915471"/>
    <lineage>
        <taxon>Bacteria</taxon>
        <taxon>Pseudomonadati</taxon>
        <taxon>Pseudomonadota</taxon>
        <taxon>Gammaproteobacteria</taxon>
        <taxon>Pseudomonadales</taxon>
        <taxon>Pseudomonadaceae</taxon>
        <taxon>Pseudomonas</taxon>
    </lineage>
</organism>
<reference evidence="4" key="1">
    <citation type="submission" date="2016-10" db="EMBL/GenBank/DDBJ databases">
        <authorList>
            <person name="Varghese N."/>
            <person name="Submissions S."/>
        </authorList>
    </citation>
    <scope>NUCLEOTIDE SEQUENCE [LARGE SCALE GENOMIC DNA]</scope>
    <source>
        <strain evidence="4">LMG 25967</strain>
    </source>
</reference>
<dbReference type="PANTHER" id="PTHR44051:SF8">
    <property type="entry name" value="GLUTATHIONE S-TRANSFERASE GSTA"/>
    <property type="match status" value="1"/>
</dbReference>
<dbReference type="SFLD" id="SFLDS00019">
    <property type="entry name" value="Glutathione_Transferase_(cytos"/>
    <property type="match status" value="1"/>
</dbReference>
<dbReference type="PROSITE" id="PS50405">
    <property type="entry name" value="GST_CTER"/>
    <property type="match status" value="1"/>
</dbReference>
<evidence type="ECO:0000313" key="4">
    <source>
        <dbReference type="Proteomes" id="UP000242930"/>
    </source>
</evidence>
<dbReference type="InterPro" id="IPR034345">
    <property type="entry name" value="Gtt2-like_N"/>
</dbReference>
<dbReference type="PROSITE" id="PS50404">
    <property type="entry name" value="GST_NTER"/>
    <property type="match status" value="1"/>
</dbReference>
<dbReference type="Gene3D" id="3.40.30.10">
    <property type="entry name" value="Glutaredoxin"/>
    <property type="match status" value="1"/>
</dbReference>
<dbReference type="OrthoDB" id="9810080at2"/>
<dbReference type="Proteomes" id="UP000242930">
    <property type="component" value="Unassembled WGS sequence"/>
</dbReference>
<sequence length="206" mass="22896">MKLYSSIGPNPRLVRLFLAEKGVKLPVEEVDIIAGANRQPAFLALNPGGSTPVLELGEGQCIAETTAICEYLEERFRQPALIGANAEQRALTRMWWRRVDLQVVQPMTAGFRAAEGLALFKDRVPCYPAVADEFKAAAREGLAWLDRQLGEQPFICGERLTVVDLLLFSFLEFAAQVGQGLDGERCPNLARWLDGMCMRESARNTR</sequence>
<accession>A0A1H7BH38</accession>
<evidence type="ECO:0000313" key="3">
    <source>
        <dbReference type="EMBL" id="SEJ76264.1"/>
    </source>
</evidence>
<name>A0A1H7BH38_9PSED</name>
<dbReference type="InterPro" id="IPR036249">
    <property type="entry name" value="Thioredoxin-like_sf"/>
</dbReference>
<protein>
    <submittedName>
        <fullName evidence="3">Glutathione S-transferase</fullName>
    </submittedName>
</protein>
<dbReference type="Pfam" id="PF13410">
    <property type="entry name" value="GST_C_2"/>
    <property type="match status" value="1"/>
</dbReference>
<dbReference type="InterPro" id="IPR010987">
    <property type="entry name" value="Glutathione-S-Trfase_C-like"/>
</dbReference>
<dbReference type="Pfam" id="PF13409">
    <property type="entry name" value="GST_N_2"/>
    <property type="match status" value="1"/>
</dbReference>
<dbReference type="PROSITE" id="PS51354">
    <property type="entry name" value="GLUTAREDOXIN_2"/>
    <property type="match status" value="1"/>
</dbReference>
<dbReference type="SUPFAM" id="SSF47616">
    <property type="entry name" value="GST C-terminal domain-like"/>
    <property type="match status" value="1"/>
</dbReference>
<dbReference type="EMBL" id="FNZE01000017">
    <property type="protein sequence ID" value="SEJ76264.1"/>
    <property type="molecule type" value="Genomic_DNA"/>
</dbReference>
<dbReference type="Gene3D" id="1.20.1050.10">
    <property type="match status" value="1"/>
</dbReference>
<dbReference type="SFLD" id="SFLDG00358">
    <property type="entry name" value="Main_(cytGST)"/>
    <property type="match status" value="1"/>
</dbReference>